<dbReference type="Pfam" id="PF01975">
    <property type="entry name" value="SurE"/>
    <property type="match status" value="1"/>
</dbReference>
<comment type="cofactor">
    <cofactor evidence="5">
        <name>a divalent metal cation</name>
        <dbReference type="ChEBI" id="CHEBI:60240"/>
    </cofactor>
    <text evidence="5">Binds 1 divalent metal cation per subunit.</text>
</comment>
<feature type="binding site" evidence="5">
    <location>
        <position position="9"/>
    </location>
    <ligand>
        <name>a divalent metal cation</name>
        <dbReference type="ChEBI" id="CHEBI:60240"/>
    </ligand>
</feature>
<comment type="subcellular location">
    <subcellularLocation>
        <location evidence="5">Cytoplasm</location>
    </subcellularLocation>
</comment>
<dbReference type="SUPFAM" id="SSF64167">
    <property type="entry name" value="SurE-like"/>
    <property type="match status" value="1"/>
</dbReference>
<evidence type="ECO:0000259" key="6">
    <source>
        <dbReference type="Pfam" id="PF01975"/>
    </source>
</evidence>
<feature type="binding site" evidence="5">
    <location>
        <position position="8"/>
    </location>
    <ligand>
        <name>a divalent metal cation</name>
        <dbReference type="ChEBI" id="CHEBI:60240"/>
    </ligand>
</feature>
<feature type="binding site" evidence="5">
    <location>
        <position position="91"/>
    </location>
    <ligand>
        <name>a divalent metal cation</name>
        <dbReference type="ChEBI" id="CHEBI:60240"/>
    </ligand>
</feature>
<dbReference type="GO" id="GO:0005737">
    <property type="term" value="C:cytoplasm"/>
    <property type="evidence" value="ECO:0007669"/>
    <property type="project" value="UniProtKB-SubCell"/>
</dbReference>
<dbReference type="PANTHER" id="PTHR30457">
    <property type="entry name" value="5'-NUCLEOTIDASE SURE"/>
    <property type="match status" value="1"/>
</dbReference>
<protein>
    <recommendedName>
        <fullName evidence="5">5'-nucleotidase SurE</fullName>
        <ecNumber evidence="5">3.1.3.5</ecNumber>
    </recommendedName>
    <alternativeName>
        <fullName evidence="5">Nucleoside 5'-monophosphate phosphohydrolase</fullName>
    </alternativeName>
</protein>
<comment type="caution">
    <text evidence="7">The sequence shown here is derived from an EMBL/GenBank/DDBJ whole genome shotgun (WGS) entry which is preliminary data.</text>
</comment>
<feature type="domain" description="Survival protein SurE-like phosphatase/nucleotidase" evidence="6">
    <location>
        <begin position="3"/>
        <end position="183"/>
    </location>
</feature>
<evidence type="ECO:0000256" key="2">
    <source>
        <dbReference type="ARBA" id="ARBA00011062"/>
    </source>
</evidence>
<organism evidence="7 8">
    <name type="scientific">SAR86 cluster bacterium</name>
    <dbReference type="NCBI Taxonomy" id="2030880"/>
    <lineage>
        <taxon>Bacteria</taxon>
        <taxon>Pseudomonadati</taxon>
        <taxon>Pseudomonadota</taxon>
        <taxon>Gammaproteobacteria</taxon>
        <taxon>SAR86 cluster</taxon>
    </lineage>
</organism>
<keyword evidence="4 5" id="KW-0378">Hydrolase</keyword>
<evidence type="ECO:0000256" key="3">
    <source>
        <dbReference type="ARBA" id="ARBA00022723"/>
    </source>
</evidence>
<feature type="binding site" evidence="5">
    <location>
        <position position="39"/>
    </location>
    <ligand>
        <name>a divalent metal cation</name>
        <dbReference type="ChEBI" id="CHEBI:60240"/>
    </ligand>
</feature>
<evidence type="ECO:0000313" key="7">
    <source>
        <dbReference type="EMBL" id="RZO24458.1"/>
    </source>
</evidence>
<dbReference type="EC" id="3.1.3.5" evidence="5"/>
<dbReference type="GO" id="GO:0008253">
    <property type="term" value="F:5'-nucleotidase activity"/>
    <property type="evidence" value="ECO:0007669"/>
    <property type="project" value="UniProtKB-UniRule"/>
</dbReference>
<comment type="catalytic activity">
    <reaction evidence="1 5">
        <text>a ribonucleoside 5'-phosphate + H2O = a ribonucleoside + phosphate</text>
        <dbReference type="Rhea" id="RHEA:12484"/>
        <dbReference type="ChEBI" id="CHEBI:15377"/>
        <dbReference type="ChEBI" id="CHEBI:18254"/>
        <dbReference type="ChEBI" id="CHEBI:43474"/>
        <dbReference type="ChEBI" id="CHEBI:58043"/>
        <dbReference type="EC" id="3.1.3.5"/>
    </reaction>
</comment>
<dbReference type="Proteomes" id="UP000320146">
    <property type="component" value="Unassembled WGS sequence"/>
</dbReference>
<name>A0A520MTB5_9GAMM</name>
<dbReference type="HAMAP" id="MF_00060">
    <property type="entry name" value="SurE"/>
    <property type="match status" value="1"/>
</dbReference>
<dbReference type="InterPro" id="IPR030048">
    <property type="entry name" value="SurE"/>
</dbReference>
<dbReference type="InterPro" id="IPR036523">
    <property type="entry name" value="SurE-like_sf"/>
</dbReference>
<gene>
    <name evidence="5 7" type="primary">surE</name>
    <name evidence="7" type="ORF">EVA99_01535</name>
</gene>
<keyword evidence="5" id="KW-0963">Cytoplasm</keyword>
<dbReference type="Gene3D" id="3.40.1210.10">
    <property type="entry name" value="Survival protein SurE-like phosphatase/nucleotidase"/>
    <property type="match status" value="1"/>
</dbReference>
<keyword evidence="3 5" id="KW-0479">Metal-binding</keyword>
<evidence type="ECO:0000313" key="8">
    <source>
        <dbReference type="Proteomes" id="UP000320146"/>
    </source>
</evidence>
<dbReference type="GO" id="GO:0000166">
    <property type="term" value="F:nucleotide binding"/>
    <property type="evidence" value="ECO:0007669"/>
    <property type="project" value="UniProtKB-KW"/>
</dbReference>
<evidence type="ECO:0000256" key="5">
    <source>
        <dbReference type="HAMAP-Rule" id="MF_00060"/>
    </source>
</evidence>
<dbReference type="GO" id="GO:0046872">
    <property type="term" value="F:metal ion binding"/>
    <property type="evidence" value="ECO:0007669"/>
    <property type="project" value="UniProtKB-UniRule"/>
</dbReference>
<sequence length="247" mass="26867">MNILLTNDDGIDSNITRALFEKLSENHKVTLIAPKHDKSGQAAAITLRSSVEIEKLDDDIYSVDGTPADCVFMGLMAIMKEVPDIIVSGINKGANMGDDVIHSGTLGAAFTGRKLKYPPIASSISGKSFEHYESAVLATDLMLNYVIENYSNEVHDGVVFNINIPNLPFNELEGFSFTRLGNRGIPLAPEFDGDENKVSYKIGKSGEPNGDLTGTDFEAIIKKNVSVTPLFWDMTNLEKARGKLPNA</sequence>
<comment type="function">
    <text evidence="5">Nucleotidase that shows phosphatase activity on nucleoside 5'-monophosphates.</text>
</comment>
<comment type="similarity">
    <text evidence="2 5">Belongs to the SurE nucleotidase family.</text>
</comment>
<evidence type="ECO:0000256" key="4">
    <source>
        <dbReference type="ARBA" id="ARBA00022801"/>
    </source>
</evidence>
<dbReference type="PANTHER" id="PTHR30457:SF0">
    <property type="entry name" value="PHOSPHATASE, PUTATIVE (AFU_ORTHOLOGUE AFUA_4G01070)-RELATED"/>
    <property type="match status" value="1"/>
</dbReference>
<dbReference type="EMBL" id="SHBL01000007">
    <property type="protein sequence ID" value="RZO24458.1"/>
    <property type="molecule type" value="Genomic_DNA"/>
</dbReference>
<dbReference type="NCBIfam" id="TIGR00087">
    <property type="entry name" value="surE"/>
    <property type="match status" value="1"/>
</dbReference>
<evidence type="ECO:0000256" key="1">
    <source>
        <dbReference type="ARBA" id="ARBA00000815"/>
    </source>
</evidence>
<accession>A0A520MTB5</accession>
<proteinExistence type="inferred from homology"/>
<keyword evidence="5" id="KW-0547">Nucleotide-binding</keyword>
<dbReference type="InterPro" id="IPR002828">
    <property type="entry name" value="SurE-like_Pase/nucleotidase"/>
</dbReference>
<reference evidence="7 8" key="1">
    <citation type="submission" date="2019-02" db="EMBL/GenBank/DDBJ databases">
        <title>Prokaryotic population dynamics and viral predation in marine succession experiment using metagenomics: the confinement effect.</title>
        <authorList>
            <person name="Haro-Moreno J.M."/>
            <person name="Rodriguez-Valera F."/>
            <person name="Lopez-Perez M."/>
        </authorList>
    </citation>
    <scope>NUCLEOTIDE SEQUENCE [LARGE SCALE GENOMIC DNA]</scope>
    <source>
        <strain evidence="7">MED-G166</strain>
    </source>
</reference>
<dbReference type="AlphaFoldDB" id="A0A520MTB5"/>